<dbReference type="InterPro" id="IPR036522">
    <property type="entry name" value="MoaC_sf"/>
</dbReference>
<dbReference type="AlphaFoldDB" id="A0A061R556"/>
<dbReference type="Pfam" id="PF01967">
    <property type="entry name" value="MoaC"/>
    <property type="match status" value="1"/>
</dbReference>
<dbReference type="EMBL" id="GBEZ01018383">
    <property type="protein sequence ID" value="JAC68047.1"/>
    <property type="molecule type" value="Transcribed_RNA"/>
</dbReference>
<sequence>MEALTATAAAALTVYDMCKAVSKDIVIRDILLESKSGGKSGGFSRG</sequence>
<gene>
    <name evidence="4" type="primary">MOAC</name>
    <name evidence="4" type="ORF">TSPGSL018_9649</name>
</gene>
<reference evidence="4" key="1">
    <citation type="submission" date="2014-05" db="EMBL/GenBank/DDBJ databases">
        <title>The transcriptome of the halophilic microalga Tetraselmis sp. GSL018 isolated from the Great Salt Lake, Utah.</title>
        <authorList>
            <person name="Jinkerson R.E."/>
            <person name="D'Adamo S."/>
            <person name="Posewitz M.C."/>
        </authorList>
    </citation>
    <scope>NUCLEOTIDE SEQUENCE</scope>
    <source>
        <strain evidence="4">GSL018</strain>
    </source>
</reference>
<evidence type="ECO:0000259" key="3">
    <source>
        <dbReference type="Pfam" id="PF01967"/>
    </source>
</evidence>
<evidence type="ECO:0000313" key="4">
    <source>
        <dbReference type="EMBL" id="JAC68047.1"/>
    </source>
</evidence>
<name>A0A061R556_9CHLO</name>
<accession>A0A061R556</accession>
<evidence type="ECO:0000256" key="1">
    <source>
        <dbReference type="ARBA" id="ARBA00005046"/>
    </source>
</evidence>
<feature type="domain" description="Molybdopterin cofactor biosynthesis C (MoaC)" evidence="3">
    <location>
        <begin position="1"/>
        <end position="38"/>
    </location>
</feature>
<protein>
    <submittedName>
        <fullName evidence="4">Molybdenum cofactor biosynthesis protein C</fullName>
    </submittedName>
</protein>
<dbReference type="Gene3D" id="3.30.70.640">
    <property type="entry name" value="Molybdopterin cofactor biosynthesis C (MoaC) domain"/>
    <property type="match status" value="1"/>
</dbReference>
<keyword evidence="2" id="KW-0501">Molybdenum cofactor biosynthesis</keyword>
<dbReference type="SUPFAM" id="SSF55040">
    <property type="entry name" value="Molybdenum cofactor biosynthesis protein C, MoaC"/>
    <property type="match status" value="1"/>
</dbReference>
<organism evidence="4">
    <name type="scientific">Tetraselmis sp. GSL018</name>
    <dbReference type="NCBI Taxonomy" id="582737"/>
    <lineage>
        <taxon>Eukaryota</taxon>
        <taxon>Viridiplantae</taxon>
        <taxon>Chlorophyta</taxon>
        <taxon>core chlorophytes</taxon>
        <taxon>Chlorodendrophyceae</taxon>
        <taxon>Chlorodendrales</taxon>
        <taxon>Chlorodendraceae</taxon>
        <taxon>Tetraselmis</taxon>
    </lineage>
</organism>
<comment type="pathway">
    <text evidence="1">Cofactor biosynthesis; molybdopterin biosynthesis.</text>
</comment>
<dbReference type="GO" id="GO:0006777">
    <property type="term" value="P:Mo-molybdopterin cofactor biosynthetic process"/>
    <property type="evidence" value="ECO:0007669"/>
    <property type="project" value="UniProtKB-KW"/>
</dbReference>
<dbReference type="UniPathway" id="UPA00344"/>
<proteinExistence type="predicted"/>
<dbReference type="InterPro" id="IPR002820">
    <property type="entry name" value="Mopterin_CF_biosynth-C_dom"/>
</dbReference>
<evidence type="ECO:0000256" key="2">
    <source>
        <dbReference type="ARBA" id="ARBA00023150"/>
    </source>
</evidence>